<evidence type="ECO:0000259" key="2">
    <source>
        <dbReference type="Pfam" id="PF00582"/>
    </source>
</evidence>
<dbReference type="PANTHER" id="PTHR46268">
    <property type="entry name" value="STRESS RESPONSE PROTEIN NHAX"/>
    <property type="match status" value="1"/>
</dbReference>
<gene>
    <name evidence="3" type="ORF">JSE7799_01980</name>
</gene>
<organism evidence="3 4">
    <name type="scientific">Jannaschia seosinensis</name>
    <dbReference type="NCBI Taxonomy" id="313367"/>
    <lineage>
        <taxon>Bacteria</taxon>
        <taxon>Pseudomonadati</taxon>
        <taxon>Pseudomonadota</taxon>
        <taxon>Alphaproteobacteria</taxon>
        <taxon>Rhodobacterales</taxon>
        <taxon>Roseobacteraceae</taxon>
        <taxon>Jannaschia</taxon>
    </lineage>
</organism>
<dbReference type="SUPFAM" id="SSF52402">
    <property type="entry name" value="Adenine nucleotide alpha hydrolases-like"/>
    <property type="match status" value="2"/>
</dbReference>
<feature type="domain" description="UspA" evidence="2">
    <location>
        <begin position="1"/>
        <end position="155"/>
    </location>
</feature>
<evidence type="ECO:0000313" key="4">
    <source>
        <dbReference type="Proteomes" id="UP000049455"/>
    </source>
</evidence>
<feature type="domain" description="UspA" evidence="2">
    <location>
        <begin position="164"/>
        <end position="283"/>
    </location>
</feature>
<evidence type="ECO:0000256" key="1">
    <source>
        <dbReference type="ARBA" id="ARBA00008791"/>
    </source>
</evidence>
<dbReference type="PRINTS" id="PR01438">
    <property type="entry name" value="UNVRSLSTRESS"/>
</dbReference>
<protein>
    <submittedName>
        <fullName evidence="3">Universal stress protein family protein</fullName>
    </submittedName>
</protein>
<accession>A0A0M7BDA2</accession>
<dbReference type="AlphaFoldDB" id="A0A0M7BDA2"/>
<sequence length="283" mass="30144">MTNKIIALVDGSTYSKSVCDHAAWFAGHGGYEVELMHVLGRREGSGGSDLSGAISLGARSALLEELSKIDEQRAKLVVRRGRAILEDAKALLDEAGVRATEHLRHGDLIEAISETEGRADMILIGKRGEAADFAKGHLGSNLERIVRAASKPLFIASRAFRPIEKVLIAYDGSASAMRAVDYMARSVLYSNLAIKIVTVGSATEAAKKGLEDAKAMLSAAGLKAETGILPGQPEEALGKLIDEAEFNHLVIGASGHSRLRSLFVGSTSLEMIRTCKVPILLVK</sequence>
<dbReference type="InterPro" id="IPR006016">
    <property type="entry name" value="UspA"/>
</dbReference>
<evidence type="ECO:0000313" key="3">
    <source>
        <dbReference type="EMBL" id="CUH39256.1"/>
    </source>
</evidence>
<dbReference type="Pfam" id="PF00582">
    <property type="entry name" value="Usp"/>
    <property type="match status" value="2"/>
</dbReference>
<dbReference type="PANTHER" id="PTHR46268:SF15">
    <property type="entry name" value="UNIVERSAL STRESS PROTEIN HP_0031"/>
    <property type="match status" value="1"/>
</dbReference>
<dbReference type="CDD" id="cd00293">
    <property type="entry name" value="USP-like"/>
    <property type="match status" value="2"/>
</dbReference>
<reference evidence="3 4" key="1">
    <citation type="submission" date="2015-09" db="EMBL/GenBank/DDBJ databases">
        <authorList>
            <person name="Jackson K.R."/>
            <person name="Lunt B.L."/>
            <person name="Fisher J.N.B."/>
            <person name="Gardner A.V."/>
            <person name="Bailey M.E."/>
            <person name="Deus L.M."/>
            <person name="Earl A.S."/>
            <person name="Gibby P.D."/>
            <person name="Hartmann K.A."/>
            <person name="Liu J.E."/>
            <person name="Manci A.M."/>
            <person name="Nielsen D.A."/>
            <person name="Solomon M.B."/>
            <person name="Breakwell D.P."/>
            <person name="Burnett S.H."/>
            <person name="Grose J.H."/>
        </authorList>
    </citation>
    <scope>NUCLEOTIDE SEQUENCE [LARGE SCALE GENOMIC DNA]</scope>
    <source>
        <strain evidence="3 4">CECT 7799</strain>
    </source>
</reference>
<keyword evidence="4" id="KW-1185">Reference proteome</keyword>
<dbReference type="InterPro" id="IPR006015">
    <property type="entry name" value="Universal_stress_UspA"/>
</dbReference>
<dbReference type="Gene3D" id="3.40.50.12370">
    <property type="match status" value="1"/>
</dbReference>
<dbReference type="Proteomes" id="UP000049455">
    <property type="component" value="Unassembled WGS sequence"/>
</dbReference>
<dbReference type="RefSeq" id="WP_055663479.1">
    <property type="nucleotide sequence ID" value="NZ_CYPR01000123.1"/>
</dbReference>
<proteinExistence type="inferred from homology"/>
<comment type="similarity">
    <text evidence="1">Belongs to the universal stress protein A family.</text>
</comment>
<dbReference type="OrthoDB" id="9804721at2"/>
<dbReference type="EMBL" id="CYPR01000123">
    <property type="protein sequence ID" value="CUH39256.1"/>
    <property type="molecule type" value="Genomic_DNA"/>
</dbReference>
<dbReference type="STRING" id="313367.JSE7799_01980"/>
<name>A0A0M7BDA2_9RHOB</name>